<gene>
    <name evidence="3" type="ORF">OKIOD_LOCUS5763</name>
</gene>
<keyword evidence="2" id="KW-0456">Lyase</keyword>
<dbReference type="SUPFAM" id="SSF52096">
    <property type="entry name" value="ClpP/crotonase"/>
    <property type="match status" value="1"/>
</dbReference>
<comment type="similarity">
    <text evidence="1">Belongs to the enoyl-CoA hydratase/isomerase family.</text>
</comment>
<dbReference type="PANTHER" id="PTHR11941:SF171">
    <property type="entry name" value="SD19268P"/>
    <property type="match status" value="1"/>
</dbReference>
<dbReference type="Proteomes" id="UP001158576">
    <property type="component" value="Chromosome XSR"/>
</dbReference>
<dbReference type="CDD" id="cd06558">
    <property type="entry name" value="crotonase-like"/>
    <property type="match status" value="1"/>
</dbReference>
<proteinExistence type="inferred from homology"/>
<protein>
    <submittedName>
        <fullName evidence="3">Oidioi.mRNA.OKI2018_I69.XSR.g14205.t1.cds</fullName>
    </submittedName>
</protein>
<evidence type="ECO:0000256" key="1">
    <source>
        <dbReference type="ARBA" id="ARBA00005254"/>
    </source>
</evidence>
<dbReference type="InterPro" id="IPR029045">
    <property type="entry name" value="ClpP/crotonase-like_dom_sf"/>
</dbReference>
<evidence type="ECO:0000256" key="2">
    <source>
        <dbReference type="ARBA" id="ARBA00023239"/>
    </source>
</evidence>
<reference evidence="3 4" key="1">
    <citation type="submission" date="2021-04" db="EMBL/GenBank/DDBJ databases">
        <authorList>
            <person name="Bliznina A."/>
        </authorList>
    </citation>
    <scope>NUCLEOTIDE SEQUENCE [LARGE SCALE GENOMIC DNA]</scope>
</reference>
<organism evidence="3 4">
    <name type="scientific">Oikopleura dioica</name>
    <name type="common">Tunicate</name>
    <dbReference type="NCBI Taxonomy" id="34765"/>
    <lineage>
        <taxon>Eukaryota</taxon>
        <taxon>Metazoa</taxon>
        <taxon>Chordata</taxon>
        <taxon>Tunicata</taxon>
        <taxon>Appendicularia</taxon>
        <taxon>Copelata</taxon>
        <taxon>Oikopleuridae</taxon>
        <taxon>Oikopleura</taxon>
    </lineage>
</organism>
<dbReference type="InterPro" id="IPR014748">
    <property type="entry name" value="Enoyl-CoA_hydra_C"/>
</dbReference>
<dbReference type="EMBL" id="OU015569">
    <property type="protein sequence ID" value="CAG5095478.1"/>
    <property type="molecule type" value="Genomic_DNA"/>
</dbReference>
<keyword evidence="4" id="KW-1185">Reference proteome</keyword>
<dbReference type="Gene3D" id="1.10.12.10">
    <property type="entry name" value="Lyase 2-enoyl-coa Hydratase, Chain A, domain 2"/>
    <property type="match status" value="1"/>
</dbReference>
<evidence type="ECO:0000313" key="4">
    <source>
        <dbReference type="Proteomes" id="UP001158576"/>
    </source>
</evidence>
<accession>A0ABN7SE18</accession>
<dbReference type="InterPro" id="IPR001753">
    <property type="entry name" value="Enoyl-CoA_hydra/iso"/>
</dbReference>
<dbReference type="Gene3D" id="3.90.226.10">
    <property type="entry name" value="2-enoyl-CoA Hydratase, Chain A, domain 1"/>
    <property type="match status" value="1"/>
</dbReference>
<dbReference type="Pfam" id="PF00378">
    <property type="entry name" value="ECH_1"/>
    <property type="match status" value="1"/>
</dbReference>
<evidence type="ECO:0000313" key="3">
    <source>
        <dbReference type="EMBL" id="CAG5095478.1"/>
    </source>
</evidence>
<name>A0ABN7SE18_OIKDI</name>
<sequence length="276" mass="30520">MLSRIALRSFRPIVRFSSDFPKEEQPLIVERLQGDDEGTNDLEGQFTKYQAFEEVRFDKNVRCLIVRSTTPGIFCAGADLKERRYIPEEEVGAFVARGRKFFRDFQEMPIPTIAALDGFALGGGLEWAMGHDLRTSSDEAKMGVTETKLAIIPGGGGTQNLTRLVGVGKAKELAFTARMINGKEAERIGLVNKSVPQNETGDAAYQAALELAREIKPNGPIALRMAKTAINYGSEVDLSTALAIEQMCYAQVIPTEDRMEGLMAFMQKRKPEYTGN</sequence>
<dbReference type="PANTHER" id="PTHR11941">
    <property type="entry name" value="ENOYL-COA HYDRATASE-RELATED"/>
    <property type="match status" value="1"/>
</dbReference>